<keyword evidence="5 6" id="KW-0472">Membrane</keyword>
<evidence type="ECO:0000256" key="3">
    <source>
        <dbReference type="ARBA" id="ARBA00022692"/>
    </source>
</evidence>
<evidence type="ECO:0000256" key="1">
    <source>
        <dbReference type="ARBA" id="ARBA00004651"/>
    </source>
</evidence>
<comment type="subcellular location">
    <subcellularLocation>
        <location evidence="1">Cell membrane</location>
        <topology evidence="1">Multi-pass membrane protein</topology>
    </subcellularLocation>
</comment>
<name>A0A2S9YDU5_9BACT</name>
<gene>
    <name evidence="8" type="ORF">ENSA5_17690</name>
</gene>
<evidence type="ECO:0000313" key="8">
    <source>
        <dbReference type="EMBL" id="PRQ03284.1"/>
    </source>
</evidence>
<dbReference type="PANTHER" id="PTHR36115:SF6">
    <property type="entry name" value="PROLINE-RICH ANTIGEN HOMOLOG"/>
    <property type="match status" value="1"/>
</dbReference>
<feature type="transmembrane region" description="Helical" evidence="6">
    <location>
        <begin position="99"/>
        <end position="119"/>
    </location>
</feature>
<keyword evidence="4 6" id="KW-1133">Transmembrane helix</keyword>
<dbReference type="AlphaFoldDB" id="A0A2S9YDU5"/>
<dbReference type="EMBL" id="PVNK01000097">
    <property type="protein sequence ID" value="PRQ03284.1"/>
    <property type="molecule type" value="Genomic_DNA"/>
</dbReference>
<proteinExistence type="predicted"/>
<evidence type="ECO:0000259" key="7">
    <source>
        <dbReference type="Pfam" id="PF06271"/>
    </source>
</evidence>
<evidence type="ECO:0000256" key="6">
    <source>
        <dbReference type="SAM" id="Phobius"/>
    </source>
</evidence>
<feature type="domain" description="RDD" evidence="7">
    <location>
        <begin position="34"/>
        <end position="176"/>
    </location>
</feature>
<keyword evidence="2" id="KW-1003">Cell membrane</keyword>
<feature type="transmembrane region" description="Helical" evidence="6">
    <location>
        <begin position="41"/>
        <end position="62"/>
    </location>
</feature>
<comment type="caution">
    <text evidence="8">The sequence shown here is derived from an EMBL/GenBank/DDBJ whole genome shotgun (WGS) entry which is preliminary data.</text>
</comment>
<evidence type="ECO:0000256" key="2">
    <source>
        <dbReference type="ARBA" id="ARBA00022475"/>
    </source>
</evidence>
<reference evidence="8 9" key="1">
    <citation type="submission" date="2018-03" db="EMBL/GenBank/DDBJ databases">
        <title>Draft Genome Sequences of the Obligatory Marine Myxobacteria Enhygromyxa salina SWB005.</title>
        <authorList>
            <person name="Poehlein A."/>
            <person name="Moghaddam J.A."/>
            <person name="Harms H."/>
            <person name="Alanjari M."/>
            <person name="Koenig G.M."/>
            <person name="Daniel R."/>
            <person name="Schaeberle T.F."/>
        </authorList>
    </citation>
    <scope>NUCLEOTIDE SEQUENCE [LARGE SCALE GENOMIC DNA]</scope>
    <source>
        <strain evidence="8 9">SWB005</strain>
    </source>
</reference>
<dbReference type="GO" id="GO:0005886">
    <property type="term" value="C:plasma membrane"/>
    <property type="evidence" value="ECO:0007669"/>
    <property type="project" value="UniProtKB-SubCell"/>
</dbReference>
<protein>
    <submittedName>
        <fullName evidence="8">RDD family protein</fullName>
    </submittedName>
</protein>
<evidence type="ECO:0000313" key="9">
    <source>
        <dbReference type="Proteomes" id="UP000237968"/>
    </source>
</evidence>
<dbReference type="InterPro" id="IPR010432">
    <property type="entry name" value="RDD"/>
</dbReference>
<sequence>MPCPHCDAEIERELAASAAPTCPHCERALAPVEVAGFWRQALAGLVDLAFLALTAGPIAWGLHRLVDPLPLAPGARGLDLALSLFATDFSALLLRAGPVLVLASAYFMISVAWAGRTLGQRLLSIHVIDRHGRAPSVPIVGLRTLTQLVGTLAAALGPLWVAFDSERRAVHDLVAGTYVVRST</sequence>
<dbReference type="Pfam" id="PF06271">
    <property type="entry name" value="RDD"/>
    <property type="match status" value="1"/>
</dbReference>
<evidence type="ECO:0000256" key="5">
    <source>
        <dbReference type="ARBA" id="ARBA00023136"/>
    </source>
</evidence>
<keyword evidence="9" id="KW-1185">Reference proteome</keyword>
<evidence type="ECO:0000256" key="4">
    <source>
        <dbReference type="ARBA" id="ARBA00022989"/>
    </source>
</evidence>
<keyword evidence="3 6" id="KW-0812">Transmembrane</keyword>
<dbReference type="Proteomes" id="UP000237968">
    <property type="component" value="Unassembled WGS sequence"/>
</dbReference>
<dbReference type="InterPro" id="IPR051791">
    <property type="entry name" value="Pra-immunoreactive"/>
</dbReference>
<organism evidence="8 9">
    <name type="scientific">Enhygromyxa salina</name>
    <dbReference type="NCBI Taxonomy" id="215803"/>
    <lineage>
        <taxon>Bacteria</taxon>
        <taxon>Pseudomonadati</taxon>
        <taxon>Myxococcota</taxon>
        <taxon>Polyangia</taxon>
        <taxon>Nannocystales</taxon>
        <taxon>Nannocystaceae</taxon>
        <taxon>Enhygromyxa</taxon>
    </lineage>
</organism>
<accession>A0A2S9YDU5</accession>
<dbReference type="PANTHER" id="PTHR36115">
    <property type="entry name" value="PROLINE-RICH ANTIGEN HOMOLOG-RELATED"/>
    <property type="match status" value="1"/>
</dbReference>